<evidence type="ECO:0000313" key="3">
    <source>
        <dbReference type="Proteomes" id="UP001444661"/>
    </source>
</evidence>
<reference evidence="2 3" key="1">
    <citation type="submission" date="2023-01" db="EMBL/GenBank/DDBJ databases">
        <title>Analysis of 21 Apiospora genomes using comparative genomics revels a genus with tremendous synthesis potential of carbohydrate active enzymes and secondary metabolites.</title>
        <authorList>
            <person name="Sorensen T."/>
        </authorList>
    </citation>
    <scope>NUCLEOTIDE SEQUENCE [LARGE SCALE GENOMIC DNA]</scope>
    <source>
        <strain evidence="2 3">CBS 33761</strain>
    </source>
</reference>
<organism evidence="2 3">
    <name type="scientific">Apiospora rasikravindrae</name>
    <dbReference type="NCBI Taxonomy" id="990691"/>
    <lineage>
        <taxon>Eukaryota</taxon>
        <taxon>Fungi</taxon>
        <taxon>Dikarya</taxon>
        <taxon>Ascomycota</taxon>
        <taxon>Pezizomycotina</taxon>
        <taxon>Sordariomycetes</taxon>
        <taxon>Xylariomycetidae</taxon>
        <taxon>Amphisphaeriales</taxon>
        <taxon>Apiosporaceae</taxon>
        <taxon>Apiospora</taxon>
    </lineage>
</organism>
<feature type="compositionally biased region" description="Polar residues" evidence="1">
    <location>
        <begin position="32"/>
        <end position="42"/>
    </location>
</feature>
<protein>
    <submittedName>
        <fullName evidence="2">Uncharacterized protein</fullName>
    </submittedName>
</protein>
<feature type="region of interest" description="Disordered" evidence="1">
    <location>
        <begin position="1"/>
        <end position="92"/>
    </location>
</feature>
<feature type="region of interest" description="Disordered" evidence="1">
    <location>
        <begin position="270"/>
        <end position="303"/>
    </location>
</feature>
<feature type="compositionally biased region" description="Polar residues" evidence="1">
    <location>
        <begin position="67"/>
        <end position="84"/>
    </location>
</feature>
<name>A0ABR1RWJ5_9PEZI</name>
<sequence>MATSEVPAPESSGAFNTPSNARFRSRPEHMKQQPSEGLSRTPTYPARVLRTPATGLPTTKGARQRQAMLTKSKTMELSSVSSCPTKGPCGPGARVAAETVKIKEAQWPFPLLDRVCMTHKSDEDENDAFYCGDGQPPYAHAKQISHGQHSSTSSSEGRNVFNTPFPQHIPVEVRPISRPNSKSVPTTRRTAKVADLRRLFDRPSPRGSSPTGFMIFARRHRSTMPNIGSEEATGNRDLAEYTTSSNESSSYNQTLAPELTTEISLNDFSCRFSHDQNPTKPSEGSAPASTGREEPRMSSSKPRAHFHMLEDTEPETEQEDSPLKRRIKHFEHLQVASNPKGLAYGRAKSHDANLHAAFKASSPRRVPSRVKNGQWWRERGASTWRRISSSLNISMDGGNDTSNLLYRGRSKLETSVSTRRDDSFGFSLQRMSTPFSHLAGRST</sequence>
<evidence type="ECO:0000256" key="1">
    <source>
        <dbReference type="SAM" id="MobiDB-lite"/>
    </source>
</evidence>
<feature type="region of interest" description="Disordered" evidence="1">
    <location>
        <begin position="139"/>
        <end position="161"/>
    </location>
</feature>
<dbReference type="EMBL" id="JAQQWK010000012">
    <property type="protein sequence ID" value="KAK8022248.1"/>
    <property type="molecule type" value="Genomic_DNA"/>
</dbReference>
<proteinExistence type="predicted"/>
<evidence type="ECO:0000313" key="2">
    <source>
        <dbReference type="EMBL" id="KAK8022248.1"/>
    </source>
</evidence>
<dbReference type="Proteomes" id="UP001444661">
    <property type="component" value="Unassembled WGS sequence"/>
</dbReference>
<feature type="compositionally biased region" description="Polar residues" evidence="1">
    <location>
        <begin position="13"/>
        <end position="22"/>
    </location>
</feature>
<keyword evidence="3" id="KW-1185">Reference proteome</keyword>
<comment type="caution">
    <text evidence="2">The sequence shown here is derived from an EMBL/GenBank/DDBJ whole genome shotgun (WGS) entry which is preliminary data.</text>
</comment>
<gene>
    <name evidence="2" type="ORF">PG993_013015</name>
</gene>
<accession>A0ABR1RWJ5</accession>